<organism evidence="2 3">
    <name type="scientific">Thalassiosira oceanica</name>
    <name type="common">Marine diatom</name>
    <dbReference type="NCBI Taxonomy" id="159749"/>
    <lineage>
        <taxon>Eukaryota</taxon>
        <taxon>Sar</taxon>
        <taxon>Stramenopiles</taxon>
        <taxon>Ochrophyta</taxon>
        <taxon>Bacillariophyta</taxon>
        <taxon>Coscinodiscophyceae</taxon>
        <taxon>Thalassiosirophycidae</taxon>
        <taxon>Thalassiosirales</taxon>
        <taxon>Thalassiosiraceae</taxon>
        <taxon>Thalassiosira</taxon>
    </lineage>
</organism>
<sequence>MTVAPIETKPATPIHRSRSRGRSAAISRPGMRHGGVGSMLRRSSVFQRCDSVAIHLKSPGGRTYMWRGLTRFARPAPWTRIGVDTGVGVERTAIVRTWRARLYNNDT</sequence>
<dbReference type="Proteomes" id="UP000266841">
    <property type="component" value="Unassembled WGS sequence"/>
</dbReference>
<comment type="caution">
    <text evidence="2">The sequence shown here is derived from an EMBL/GenBank/DDBJ whole genome shotgun (WGS) entry which is preliminary data.</text>
</comment>
<evidence type="ECO:0000256" key="1">
    <source>
        <dbReference type="SAM" id="MobiDB-lite"/>
    </source>
</evidence>
<accession>K0R6D1</accession>
<name>K0R6D1_THAOC</name>
<evidence type="ECO:0000313" key="3">
    <source>
        <dbReference type="Proteomes" id="UP000266841"/>
    </source>
</evidence>
<feature type="region of interest" description="Disordered" evidence="1">
    <location>
        <begin position="1"/>
        <end position="37"/>
    </location>
</feature>
<protein>
    <submittedName>
        <fullName evidence="2">Uncharacterized protein</fullName>
    </submittedName>
</protein>
<evidence type="ECO:0000313" key="2">
    <source>
        <dbReference type="EMBL" id="EJK48380.1"/>
    </source>
</evidence>
<reference evidence="2 3" key="1">
    <citation type="journal article" date="2012" name="Genome Biol.">
        <title>Genome and low-iron response of an oceanic diatom adapted to chronic iron limitation.</title>
        <authorList>
            <person name="Lommer M."/>
            <person name="Specht M."/>
            <person name="Roy A.S."/>
            <person name="Kraemer L."/>
            <person name="Andreson R."/>
            <person name="Gutowska M.A."/>
            <person name="Wolf J."/>
            <person name="Bergner S.V."/>
            <person name="Schilhabel M.B."/>
            <person name="Klostermeier U.C."/>
            <person name="Beiko R.G."/>
            <person name="Rosenstiel P."/>
            <person name="Hippler M."/>
            <person name="Laroche J."/>
        </authorList>
    </citation>
    <scope>NUCLEOTIDE SEQUENCE [LARGE SCALE GENOMIC DNA]</scope>
    <source>
        <strain evidence="2 3">CCMP1005</strain>
    </source>
</reference>
<gene>
    <name evidence="2" type="ORF">THAOC_32828</name>
</gene>
<proteinExistence type="predicted"/>
<dbReference type="EMBL" id="AGNL01045916">
    <property type="protein sequence ID" value="EJK48380.1"/>
    <property type="molecule type" value="Genomic_DNA"/>
</dbReference>
<dbReference type="AlphaFoldDB" id="K0R6D1"/>
<keyword evidence="3" id="KW-1185">Reference proteome</keyword>